<keyword evidence="2" id="KW-1185">Reference proteome</keyword>
<accession>A0A170ZM96</accession>
<gene>
    <name evidence="1" type="ORF">PJIAN_3128</name>
</gene>
<organism evidence="1 2">
    <name type="scientific">Paludibacter jiangxiensis</name>
    <dbReference type="NCBI Taxonomy" id="681398"/>
    <lineage>
        <taxon>Bacteria</taxon>
        <taxon>Pseudomonadati</taxon>
        <taxon>Bacteroidota</taxon>
        <taxon>Bacteroidia</taxon>
        <taxon>Bacteroidales</taxon>
        <taxon>Paludibacteraceae</taxon>
        <taxon>Paludibacter</taxon>
    </lineage>
</organism>
<dbReference type="AlphaFoldDB" id="A0A170ZM96"/>
<sequence>MVLTSSDIKSTILALSLKNKNFYLNKNIVASLVQQSDFKKHLQKQEINFKDRDNTYYIHSPQNKGYEKHNEIFITWGHSYFMFENGRKS</sequence>
<evidence type="ECO:0000313" key="2">
    <source>
        <dbReference type="Proteomes" id="UP000076586"/>
    </source>
</evidence>
<protein>
    <submittedName>
        <fullName evidence="1">Uncharacterized protein</fullName>
    </submittedName>
</protein>
<dbReference type="EMBL" id="BDCR01000003">
    <property type="protein sequence ID" value="GAT62818.1"/>
    <property type="molecule type" value="Genomic_DNA"/>
</dbReference>
<dbReference type="Proteomes" id="UP000076586">
    <property type="component" value="Unassembled WGS sequence"/>
</dbReference>
<reference evidence="2" key="1">
    <citation type="submission" date="2016-04" db="EMBL/GenBank/DDBJ databases">
        <title>Draft genome sequence of Paludibacter jiangxiensis strain NM7.</title>
        <authorList>
            <person name="Qiu Y."/>
            <person name="Matsuura N."/>
            <person name="Ohashi A."/>
            <person name="Tourlousse M.D."/>
            <person name="Sekiguchi Y."/>
        </authorList>
    </citation>
    <scope>NUCLEOTIDE SEQUENCE [LARGE SCALE GENOMIC DNA]</scope>
    <source>
        <strain evidence="2">NM7</strain>
    </source>
</reference>
<reference evidence="2" key="2">
    <citation type="journal article" date="2017" name="Genome Announc.">
        <title>Draft genome sequence of Paludibacter jiangxiensis NM7(T), a propionate-producing fermentative bacterium.</title>
        <authorList>
            <person name="Qiu Y.-L."/>
            <person name="Tourlousse D.M."/>
            <person name="Matsuura N."/>
            <person name="Ohashi A."/>
            <person name="Sekiguchi Y."/>
        </authorList>
    </citation>
    <scope>NUCLEOTIDE SEQUENCE [LARGE SCALE GENOMIC DNA]</scope>
    <source>
        <strain evidence="2">NM7</strain>
    </source>
</reference>
<name>A0A170ZM96_9BACT</name>
<evidence type="ECO:0000313" key="1">
    <source>
        <dbReference type="EMBL" id="GAT62818.1"/>
    </source>
</evidence>
<comment type="caution">
    <text evidence="1">The sequence shown here is derived from an EMBL/GenBank/DDBJ whole genome shotgun (WGS) entry which is preliminary data.</text>
</comment>
<proteinExistence type="predicted"/>
<dbReference type="STRING" id="681398.PJIAN_3128"/>